<dbReference type="Proteomes" id="UP000236173">
    <property type="component" value="Unassembled WGS sequence"/>
</dbReference>
<gene>
    <name evidence="2" type="ORF">HRbin17_02316</name>
</gene>
<proteinExistence type="predicted"/>
<name>A0A2H5XF40_9BACT</name>
<sequence>MFKGGKLRPLQVSDDARRGAQGKGHSRHTEAVQGRDLKVQAQQPLRLRERVKVKGRDGRRFANFFQAGDKIFVVCQLLGQQDFSGLQPRQFMAQLLRLQLRRSKFTR</sequence>
<protein>
    <submittedName>
        <fullName evidence="2">Uncharacterized protein</fullName>
    </submittedName>
</protein>
<accession>A0A2H5XF40</accession>
<evidence type="ECO:0000313" key="3">
    <source>
        <dbReference type="Proteomes" id="UP000236173"/>
    </source>
</evidence>
<organism evidence="2 3">
    <name type="scientific">Candidatus Fervidibacter japonicus</name>
    <dbReference type="NCBI Taxonomy" id="2035412"/>
    <lineage>
        <taxon>Bacteria</taxon>
        <taxon>Candidatus Fervidibacterota</taxon>
        <taxon>Candidatus Fervidibacter</taxon>
    </lineage>
</organism>
<feature type="region of interest" description="Disordered" evidence="1">
    <location>
        <begin position="1"/>
        <end position="37"/>
    </location>
</feature>
<dbReference type="EMBL" id="BEHT01000038">
    <property type="protein sequence ID" value="GBC99785.1"/>
    <property type="molecule type" value="Genomic_DNA"/>
</dbReference>
<dbReference type="AlphaFoldDB" id="A0A2H5XF40"/>
<evidence type="ECO:0000256" key="1">
    <source>
        <dbReference type="SAM" id="MobiDB-lite"/>
    </source>
</evidence>
<evidence type="ECO:0000313" key="2">
    <source>
        <dbReference type="EMBL" id="GBC99785.1"/>
    </source>
</evidence>
<reference evidence="3" key="1">
    <citation type="submission" date="2017-09" db="EMBL/GenBank/DDBJ databases">
        <title>Metaegenomics of thermophilic ammonia-oxidizing enrichment culture.</title>
        <authorList>
            <person name="Kato S."/>
            <person name="Suzuki K."/>
        </authorList>
    </citation>
    <scope>NUCLEOTIDE SEQUENCE [LARGE SCALE GENOMIC DNA]</scope>
</reference>
<comment type="caution">
    <text evidence="2">The sequence shown here is derived from an EMBL/GenBank/DDBJ whole genome shotgun (WGS) entry which is preliminary data.</text>
</comment>
<feature type="compositionally biased region" description="Basic and acidic residues" evidence="1">
    <location>
        <begin position="27"/>
        <end position="37"/>
    </location>
</feature>